<dbReference type="EMBL" id="FNKP01000003">
    <property type="protein sequence ID" value="SDR51575.1"/>
    <property type="molecule type" value="Genomic_DNA"/>
</dbReference>
<reference evidence="2" key="1">
    <citation type="submission" date="2016-10" db="EMBL/GenBank/DDBJ databases">
        <authorList>
            <person name="Varghese N."/>
        </authorList>
    </citation>
    <scope>NUCLEOTIDE SEQUENCE [LARGE SCALE GENOMIC DNA]</scope>
    <source>
        <strain evidence="2">GAS106B</strain>
    </source>
</reference>
<organism evidence="1 2">
    <name type="scientific">Paraburkholderia fungorum</name>
    <dbReference type="NCBI Taxonomy" id="134537"/>
    <lineage>
        <taxon>Bacteria</taxon>
        <taxon>Pseudomonadati</taxon>
        <taxon>Pseudomonadota</taxon>
        <taxon>Betaproteobacteria</taxon>
        <taxon>Burkholderiales</taxon>
        <taxon>Burkholderiaceae</taxon>
        <taxon>Paraburkholderia</taxon>
    </lineage>
</organism>
<dbReference type="AlphaFoldDB" id="A0A1H1JPH7"/>
<dbReference type="RefSeq" id="WP_074772365.1">
    <property type="nucleotide sequence ID" value="NZ_FNKP01000003.1"/>
</dbReference>
<sequence>MRPVRTVRGLENLGRTRLSRNFFMREFMFSEIAAINGFPNLPDNPDLAVDAGRHLCELLLEPLQATFGRISPRSGYRAPEVNEFGNLHGLSCASKERDRARHIWDQHDAAGHSGAMATIVMPWFVDKLAEGGRWQSLAWWIHDHLPYSELQFFPKIGAFNIAWHEMPARSIYSWMKPRGLLTRPGYENHEGDHSDQYQGFPQLVRYEPMYVR</sequence>
<protein>
    <recommendedName>
        <fullName evidence="3">Peptidase M15</fullName>
    </recommendedName>
</protein>
<dbReference type="Proteomes" id="UP000183487">
    <property type="component" value="Unassembled WGS sequence"/>
</dbReference>
<dbReference type="OrthoDB" id="7171572at2"/>
<evidence type="ECO:0000313" key="1">
    <source>
        <dbReference type="EMBL" id="SDR51575.1"/>
    </source>
</evidence>
<gene>
    <name evidence="1" type="ORF">SAMN05443245_6965</name>
</gene>
<accession>A0A1H1JPH7</accession>
<evidence type="ECO:0000313" key="2">
    <source>
        <dbReference type="Proteomes" id="UP000183487"/>
    </source>
</evidence>
<evidence type="ECO:0008006" key="3">
    <source>
        <dbReference type="Google" id="ProtNLM"/>
    </source>
</evidence>
<dbReference type="SUPFAM" id="SSF55166">
    <property type="entry name" value="Hedgehog/DD-peptidase"/>
    <property type="match status" value="1"/>
</dbReference>
<keyword evidence="2" id="KW-1185">Reference proteome</keyword>
<dbReference type="InterPro" id="IPR009045">
    <property type="entry name" value="Zn_M74/Hedgehog-like"/>
</dbReference>
<proteinExistence type="predicted"/>
<name>A0A1H1JPH7_9BURK</name>